<dbReference type="SUPFAM" id="SSF52518">
    <property type="entry name" value="Thiamin diphosphate-binding fold (THDP-binding)"/>
    <property type="match status" value="1"/>
</dbReference>
<protein>
    <recommendedName>
        <fullName evidence="2">2-oxoisovalerate dehydrogenase subunit alpha</fullName>
        <ecNumber evidence="2">1.2.4.4</ecNumber>
    </recommendedName>
    <alternativeName>
        <fullName evidence="2">Branched-chain alpha-keto acid dehydrogenase E1 component alpha chain</fullName>
    </alternativeName>
</protein>
<dbReference type="AlphaFoldDB" id="A0AAD3CU35"/>
<organism evidence="4 5">
    <name type="scientific">Chaetoceros tenuissimus</name>
    <dbReference type="NCBI Taxonomy" id="426638"/>
    <lineage>
        <taxon>Eukaryota</taxon>
        <taxon>Sar</taxon>
        <taxon>Stramenopiles</taxon>
        <taxon>Ochrophyta</taxon>
        <taxon>Bacillariophyta</taxon>
        <taxon>Coscinodiscophyceae</taxon>
        <taxon>Chaetocerotophycidae</taxon>
        <taxon>Chaetocerotales</taxon>
        <taxon>Chaetocerotaceae</taxon>
        <taxon>Chaetoceros</taxon>
    </lineage>
</organism>
<comment type="function">
    <text evidence="2">The branched-chain alpha-keto dehydrogenase complex catalyzes the overall conversion of alpha-keto acids to acyl-CoA and CO(2). It contains multiple copies of three enzymatic components: branched-chain alpha-keto acid decarboxylase (E1), lipoamide acyltransferase (E2) and lipoamide dehydrogenase (E3).</text>
</comment>
<dbReference type="Pfam" id="PF00676">
    <property type="entry name" value="E1_dh"/>
    <property type="match status" value="1"/>
</dbReference>
<dbReference type="EC" id="1.2.4.4" evidence="2"/>
<comment type="catalytic activity">
    <reaction evidence="2">
        <text>N(6)-[(R)-lipoyl]-L-lysyl-[protein] + 3-methyl-2-oxobutanoate + H(+) = N(6)-[(R)-S(8)-2-methylpropanoyldihydrolipoyl]-L-lysyl-[protein] + CO2</text>
        <dbReference type="Rhea" id="RHEA:13457"/>
        <dbReference type="Rhea" id="RHEA-COMP:10474"/>
        <dbReference type="Rhea" id="RHEA-COMP:10497"/>
        <dbReference type="ChEBI" id="CHEBI:11851"/>
        <dbReference type="ChEBI" id="CHEBI:15378"/>
        <dbReference type="ChEBI" id="CHEBI:16526"/>
        <dbReference type="ChEBI" id="CHEBI:83099"/>
        <dbReference type="ChEBI" id="CHEBI:83142"/>
        <dbReference type="EC" id="1.2.4.4"/>
    </reaction>
</comment>
<dbReference type="FunFam" id="3.40.50.970:FF:000108">
    <property type="entry name" value="2-oxoisovalerate dehydrogenase subunit alpha"/>
    <property type="match status" value="1"/>
</dbReference>
<dbReference type="InterPro" id="IPR001017">
    <property type="entry name" value="DH_E1"/>
</dbReference>
<evidence type="ECO:0000256" key="1">
    <source>
        <dbReference type="ARBA" id="ARBA00023002"/>
    </source>
</evidence>
<dbReference type="InterPro" id="IPR050771">
    <property type="entry name" value="Alpha-ketoacid_DH_E1_comp"/>
</dbReference>
<dbReference type="Proteomes" id="UP001054902">
    <property type="component" value="Unassembled WGS sequence"/>
</dbReference>
<keyword evidence="2" id="KW-0786">Thiamine pyrophosphate</keyword>
<accession>A0AAD3CU35</accession>
<dbReference type="Gene3D" id="3.40.50.970">
    <property type="match status" value="1"/>
</dbReference>
<evidence type="ECO:0000313" key="5">
    <source>
        <dbReference type="Proteomes" id="UP001054902"/>
    </source>
</evidence>
<comment type="similarity">
    <text evidence="2">Belongs to the BCKDHA family.</text>
</comment>
<dbReference type="PANTHER" id="PTHR43380">
    <property type="entry name" value="2-OXOISOVALERATE DEHYDROGENASE SUBUNIT ALPHA, MITOCHONDRIAL"/>
    <property type="match status" value="1"/>
</dbReference>
<feature type="domain" description="Dehydrogenase E1 component" evidence="3">
    <location>
        <begin position="166"/>
        <end position="463"/>
    </location>
</feature>
<reference evidence="4 5" key="1">
    <citation type="journal article" date="2021" name="Sci. Rep.">
        <title>The genome of the diatom Chaetoceros tenuissimus carries an ancient integrated fragment of an extant virus.</title>
        <authorList>
            <person name="Hongo Y."/>
            <person name="Kimura K."/>
            <person name="Takaki Y."/>
            <person name="Yoshida Y."/>
            <person name="Baba S."/>
            <person name="Kobayashi G."/>
            <person name="Nagasaki K."/>
            <person name="Hano T."/>
            <person name="Tomaru Y."/>
        </authorList>
    </citation>
    <scope>NUCLEOTIDE SEQUENCE [LARGE SCALE GENOMIC DNA]</scope>
    <source>
        <strain evidence="4 5">NIES-3715</strain>
    </source>
</reference>
<proteinExistence type="inferred from homology"/>
<dbReference type="CDD" id="cd02000">
    <property type="entry name" value="TPP_E1_PDC_ADC_BCADC"/>
    <property type="match status" value="1"/>
</dbReference>
<comment type="cofactor">
    <cofactor evidence="2">
        <name>thiamine diphosphate</name>
        <dbReference type="ChEBI" id="CHEBI:58937"/>
    </cofactor>
</comment>
<gene>
    <name evidence="4" type="ORF">CTEN210_08578</name>
</gene>
<dbReference type="EMBL" id="BLLK01000045">
    <property type="protein sequence ID" value="GFH52102.1"/>
    <property type="molecule type" value="Genomic_DNA"/>
</dbReference>
<dbReference type="GO" id="GO:0003863">
    <property type="term" value="F:branched-chain 2-oxo acid dehydrogenase activity"/>
    <property type="evidence" value="ECO:0007669"/>
    <property type="project" value="UniProtKB-EC"/>
</dbReference>
<evidence type="ECO:0000259" key="3">
    <source>
        <dbReference type="Pfam" id="PF00676"/>
    </source>
</evidence>
<evidence type="ECO:0000256" key="2">
    <source>
        <dbReference type="RuleBase" id="RU365014"/>
    </source>
</evidence>
<dbReference type="PANTHER" id="PTHR43380:SF1">
    <property type="entry name" value="2-OXOISOVALERATE DEHYDROGENASE SUBUNIT ALPHA, MITOCHONDRIAL"/>
    <property type="match status" value="1"/>
</dbReference>
<keyword evidence="1 2" id="KW-0560">Oxidoreductase</keyword>
<keyword evidence="5" id="KW-1185">Reference proteome</keyword>
<name>A0AAD3CU35_9STRA</name>
<dbReference type="GO" id="GO:0009083">
    <property type="term" value="P:branched-chain amino acid catabolic process"/>
    <property type="evidence" value="ECO:0007669"/>
    <property type="project" value="TreeGrafter"/>
</dbReference>
<dbReference type="InterPro" id="IPR029061">
    <property type="entry name" value="THDP-binding"/>
</dbReference>
<comment type="caution">
    <text evidence="4">The sequence shown here is derived from an EMBL/GenBank/DDBJ whole genome shotgun (WGS) entry which is preliminary data.</text>
</comment>
<evidence type="ECO:0000313" key="4">
    <source>
        <dbReference type="EMBL" id="GFH52102.1"/>
    </source>
</evidence>
<sequence>MKTLFNGSKNFLHRFSTKTCTSRTKPWILRSFASYCEREYADEHIHETTTDNSSKILSYVEKVKIPLTSQLKIITPTDDIPSGVWPAFRVVDEDGSLRNVTFERAYKTDENIHDHNEVMMKLSSKYPDNQFLLQSDLFRQNSPDWNLSADSDTANLLLKCHQYMIRLKEMDDVLLNAQRQGRISFYLTCRGEEAITIGAAAALGSNQDILLTQYREQGLFLWRGFTLEQFTSQTMSNDLDLGKGRQMPIHYGSRNLNIHTVSSCLGTQIPQAVGVGYKMKLEMLSDPSKPKRVTVAFFGEGAASTGDFHSAANFAATLKVPVIFFCRNNGYAISTKVTEQYKGDGIVTRGRGYGMAAIRVDGNDVCAVFEATNAAKKYALEHSEPVLIEAITYRQAHHSTSDDSFSYRDKNEVEKIANSCDPFKRLNLFLVENDFLNDDQIKELKETERNAVLRALLYSEKRPGTKQETMFQDVFEDIPLNLKRQEQTLLEHMKKYK</sequence>